<dbReference type="Proteomes" id="UP001583186">
    <property type="component" value="Unassembled WGS sequence"/>
</dbReference>
<keyword evidence="7" id="KW-0539">Nucleus</keyword>
<dbReference type="PROSITE" id="PS50048">
    <property type="entry name" value="ZN2_CY6_FUNGAL_2"/>
    <property type="match status" value="1"/>
</dbReference>
<protein>
    <recommendedName>
        <fullName evidence="9">Zn(2)-C6 fungal-type domain-containing protein</fullName>
    </recommendedName>
</protein>
<gene>
    <name evidence="10" type="ORF">Sste5346_007887</name>
</gene>
<dbReference type="Pfam" id="PF00172">
    <property type="entry name" value="Zn_clus"/>
    <property type="match status" value="1"/>
</dbReference>
<dbReference type="InterPro" id="IPR001138">
    <property type="entry name" value="Zn2Cys6_DnaBD"/>
</dbReference>
<dbReference type="CDD" id="cd00067">
    <property type="entry name" value="GAL4"/>
    <property type="match status" value="1"/>
</dbReference>
<sequence length="728" mass="80661">MSDSDPHRTSTPHTAVPSSPAPTDSNGSYNPRKRGRTACTRCKNRKQKCDEQLPVCSNCRRAGADCDKADVASQPLPIAYTRALEDRVAQLEMLLERQAATPKEAQAVTSPSSVHGLTHGHPDSALSEVVGIISLGNFEAPAYVGPSAGLSLAVNLGEMVQATVWKKAIPDVFDPREAAETSPGGPLSTRLPRGGVRAMTKDEMARYSIKEPPSDALGTRLLHLYLSQPHSRYPFLQPADLWTLQREHTSSSVGVSSPHLTPSQRYGIFKLYMVYAIGATLLQLTNKNMDVAPERFYVTALQHMAAAREPRTVQNIEAMALLVIYHLRSASGLGTWYMIGLAMRTCIDLGMHRRSHEQGLSAASIHARRRLFWTVYALERNIAISLGRPLSLADRQIDVDLPRATLSAYPSSPGYDIRAVDNSDNIQRAILLFQLRRIESRIHHSVYRADKPLSTLRPKLDSLYTALEAWRENMTSTLRAIATNEDDADTSYLLLHYHRAVRTLIQPFLTILPASDPYLTRCLAAAGNICQSHKRLHQSLHYGHSFIAVQTIFVAGATLLYGLWTQTHRVWSVTLADDLRACSLVLFVMSERAPWVRKYRDAFELLVGATMQKLRSGGNDESAGGDLADMATLAQGQPVRPPPPEETRSDRQTSQSTQSGPTSTHPAEGGRDEDGDVWYLVKELANWIDQDPTQGQGQDQDSSQDKDNAPVWMPDFETLQNWTSFTPR</sequence>
<evidence type="ECO:0000256" key="1">
    <source>
        <dbReference type="ARBA" id="ARBA00004123"/>
    </source>
</evidence>
<keyword evidence="6" id="KW-0804">Transcription</keyword>
<dbReference type="SUPFAM" id="SSF57701">
    <property type="entry name" value="Zn2/Cys6 DNA-binding domain"/>
    <property type="match status" value="1"/>
</dbReference>
<evidence type="ECO:0000256" key="7">
    <source>
        <dbReference type="ARBA" id="ARBA00023242"/>
    </source>
</evidence>
<keyword evidence="3" id="KW-0862">Zinc</keyword>
<evidence type="ECO:0000259" key="9">
    <source>
        <dbReference type="PROSITE" id="PS50048"/>
    </source>
</evidence>
<evidence type="ECO:0000256" key="6">
    <source>
        <dbReference type="ARBA" id="ARBA00023163"/>
    </source>
</evidence>
<dbReference type="PROSITE" id="PS00463">
    <property type="entry name" value="ZN2_CY6_FUNGAL_1"/>
    <property type="match status" value="1"/>
</dbReference>
<proteinExistence type="predicted"/>
<feature type="region of interest" description="Disordered" evidence="8">
    <location>
        <begin position="1"/>
        <end position="38"/>
    </location>
</feature>
<accession>A0ABR3YSK1</accession>
<dbReference type="SMART" id="SM00066">
    <property type="entry name" value="GAL4"/>
    <property type="match status" value="1"/>
</dbReference>
<dbReference type="Gene3D" id="4.10.240.10">
    <property type="entry name" value="Zn(2)-C6 fungal-type DNA-binding domain"/>
    <property type="match status" value="1"/>
</dbReference>
<dbReference type="InterPro" id="IPR052202">
    <property type="entry name" value="Yeast_MetPath_Reg"/>
</dbReference>
<feature type="compositionally biased region" description="Polar residues" evidence="8">
    <location>
        <begin position="9"/>
        <end position="29"/>
    </location>
</feature>
<evidence type="ECO:0000256" key="3">
    <source>
        <dbReference type="ARBA" id="ARBA00022833"/>
    </source>
</evidence>
<organism evidence="10 11">
    <name type="scientific">Sporothrix stenoceras</name>
    <dbReference type="NCBI Taxonomy" id="5173"/>
    <lineage>
        <taxon>Eukaryota</taxon>
        <taxon>Fungi</taxon>
        <taxon>Dikarya</taxon>
        <taxon>Ascomycota</taxon>
        <taxon>Pezizomycotina</taxon>
        <taxon>Sordariomycetes</taxon>
        <taxon>Sordariomycetidae</taxon>
        <taxon>Ophiostomatales</taxon>
        <taxon>Ophiostomataceae</taxon>
        <taxon>Sporothrix</taxon>
    </lineage>
</organism>
<feature type="region of interest" description="Disordered" evidence="8">
    <location>
        <begin position="634"/>
        <end position="676"/>
    </location>
</feature>
<dbReference type="CDD" id="cd12148">
    <property type="entry name" value="fungal_TF_MHR"/>
    <property type="match status" value="1"/>
</dbReference>
<feature type="compositionally biased region" description="Low complexity" evidence="8">
    <location>
        <begin position="652"/>
        <end position="664"/>
    </location>
</feature>
<name>A0ABR3YSK1_9PEZI</name>
<dbReference type="PANTHER" id="PTHR47782">
    <property type="entry name" value="ZN(II)2CYS6 TRANSCRIPTION FACTOR (EUROFUNG)-RELATED"/>
    <property type="match status" value="1"/>
</dbReference>
<evidence type="ECO:0000256" key="4">
    <source>
        <dbReference type="ARBA" id="ARBA00023015"/>
    </source>
</evidence>
<comment type="caution">
    <text evidence="10">The sequence shown here is derived from an EMBL/GenBank/DDBJ whole genome shotgun (WGS) entry which is preliminary data.</text>
</comment>
<feature type="domain" description="Zn(2)-C6 fungal-type" evidence="9">
    <location>
        <begin position="38"/>
        <end position="66"/>
    </location>
</feature>
<dbReference type="PANTHER" id="PTHR47782:SF12">
    <property type="entry name" value="ZN(II)2CYS6 TRANSCRIPTION FACTOR (EUROFUNG)"/>
    <property type="match status" value="1"/>
</dbReference>
<dbReference type="InterPro" id="IPR036864">
    <property type="entry name" value="Zn2-C6_fun-type_DNA-bd_sf"/>
</dbReference>
<feature type="compositionally biased region" description="Polar residues" evidence="8">
    <location>
        <begin position="718"/>
        <end position="728"/>
    </location>
</feature>
<keyword evidence="4" id="KW-0805">Transcription regulation</keyword>
<evidence type="ECO:0000256" key="2">
    <source>
        <dbReference type="ARBA" id="ARBA00022723"/>
    </source>
</evidence>
<feature type="compositionally biased region" description="Low complexity" evidence="8">
    <location>
        <begin position="689"/>
        <end position="701"/>
    </location>
</feature>
<keyword evidence="5" id="KW-0238">DNA-binding</keyword>
<keyword evidence="11" id="KW-1185">Reference proteome</keyword>
<evidence type="ECO:0000256" key="5">
    <source>
        <dbReference type="ARBA" id="ARBA00023125"/>
    </source>
</evidence>
<feature type="region of interest" description="Disordered" evidence="8">
    <location>
        <begin position="688"/>
        <end position="728"/>
    </location>
</feature>
<dbReference type="Pfam" id="PF04082">
    <property type="entry name" value="Fungal_trans"/>
    <property type="match status" value="1"/>
</dbReference>
<evidence type="ECO:0000313" key="11">
    <source>
        <dbReference type="Proteomes" id="UP001583186"/>
    </source>
</evidence>
<dbReference type="EMBL" id="JAWCUI010000056">
    <property type="protein sequence ID" value="KAL1891062.1"/>
    <property type="molecule type" value="Genomic_DNA"/>
</dbReference>
<dbReference type="SMART" id="SM00906">
    <property type="entry name" value="Fungal_trans"/>
    <property type="match status" value="1"/>
</dbReference>
<comment type="subcellular location">
    <subcellularLocation>
        <location evidence="1">Nucleus</location>
    </subcellularLocation>
</comment>
<evidence type="ECO:0000256" key="8">
    <source>
        <dbReference type="SAM" id="MobiDB-lite"/>
    </source>
</evidence>
<reference evidence="10 11" key="1">
    <citation type="journal article" date="2024" name="IMA Fungus">
        <title>IMA Genome - F19 : A genome assembly and annotation guide to empower mycologists, including annotated draft genome sequences of Ceratocystis pirilliformis, Diaporthe australafricana, Fusarium ophioides, Paecilomyces lecythidis, and Sporothrix stenoceras.</title>
        <authorList>
            <person name="Aylward J."/>
            <person name="Wilson A.M."/>
            <person name="Visagie C.M."/>
            <person name="Spraker J."/>
            <person name="Barnes I."/>
            <person name="Buitendag C."/>
            <person name="Ceriani C."/>
            <person name="Del Mar Angel L."/>
            <person name="du Plessis D."/>
            <person name="Fuchs T."/>
            <person name="Gasser K."/>
            <person name="Kramer D."/>
            <person name="Li W."/>
            <person name="Munsamy K."/>
            <person name="Piso A."/>
            <person name="Price J.L."/>
            <person name="Sonnekus B."/>
            <person name="Thomas C."/>
            <person name="van der Nest A."/>
            <person name="van Dijk A."/>
            <person name="van Heerden A."/>
            <person name="van Vuuren N."/>
            <person name="Yilmaz N."/>
            <person name="Duong T.A."/>
            <person name="van der Merwe N.A."/>
            <person name="Wingfield M.J."/>
            <person name="Wingfield B.D."/>
        </authorList>
    </citation>
    <scope>NUCLEOTIDE SEQUENCE [LARGE SCALE GENOMIC DNA]</scope>
    <source>
        <strain evidence="10 11">CMW 5346</strain>
    </source>
</reference>
<dbReference type="InterPro" id="IPR007219">
    <property type="entry name" value="XnlR_reg_dom"/>
</dbReference>
<keyword evidence="2" id="KW-0479">Metal-binding</keyword>
<evidence type="ECO:0000313" key="10">
    <source>
        <dbReference type="EMBL" id="KAL1891062.1"/>
    </source>
</evidence>